<evidence type="ECO:0000313" key="2">
    <source>
        <dbReference type="Proteomes" id="UP000691718"/>
    </source>
</evidence>
<proteinExistence type="predicted"/>
<name>A0A8S3WZQ3_PARAO</name>
<keyword evidence="2" id="KW-1185">Reference proteome</keyword>
<dbReference type="EMBL" id="CAJQZP010000783">
    <property type="protein sequence ID" value="CAG4985281.1"/>
    <property type="molecule type" value="Genomic_DNA"/>
</dbReference>
<accession>A0A8S3WZQ3</accession>
<dbReference type="Proteomes" id="UP000691718">
    <property type="component" value="Unassembled WGS sequence"/>
</dbReference>
<comment type="caution">
    <text evidence="1">The sequence shown here is derived from an EMBL/GenBank/DDBJ whole genome shotgun (WGS) entry which is preliminary data.</text>
</comment>
<dbReference type="AlphaFoldDB" id="A0A8S3WZQ3"/>
<organism evidence="1 2">
    <name type="scientific">Parnassius apollo</name>
    <name type="common">Apollo butterfly</name>
    <name type="synonym">Papilio apollo</name>
    <dbReference type="NCBI Taxonomy" id="110799"/>
    <lineage>
        <taxon>Eukaryota</taxon>
        <taxon>Metazoa</taxon>
        <taxon>Ecdysozoa</taxon>
        <taxon>Arthropoda</taxon>
        <taxon>Hexapoda</taxon>
        <taxon>Insecta</taxon>
        <taxon>Pterygota</taxon>
        <taxon>Neoptera</taxon>
        <taxon>Endopterygota</taxon>
        <taxon>Lepidoptera</taxon>
        <taxon>Glossata</taxon>
        <taxon>Ditrysia</taxon>
        <taxon>Papilionoidea</taxon>
        <taxon>Papilionidae</taxon>
        <taxon>Parnassiinae</taxon>
        <taxon>Parnassini</taxon>
        <taxon>Parnassius</taxon>
        <taxon>Parnassius</taxon>
    </lineage>
</organism>
<evidence type="ECO:0000313" key="1">
    <source>
        <dbReference type="EMBL" id="CAG4985281.1"/>
    </source>
</evidence>
<reference evidence="1" key="1">
    <citation type="submission" date="2021-04" db="EMBL/GenBank/DDBJ databases">
        <authorList>
            <person name="Tunstrom K."/>
        </authorList>
    </citation>
    <scope>NUCLEOTIDE SEQUENCE</scope>
</reference>
<dbReference type="OrthoDB" id="425681at2759"/>
<protein>
    <submittedName>
        <fullName evidence="1">(apollo) hypothetical protein</fullName>
    </submittedName>
</protein>
<gene>
    <name evidence="1" type="ORF">PAPOLLO_LOCUS11005</name>
</gene>
<sequence>MCGSVKELRHSDLELCKLARQAKDNWWQMKARQMQWLADTNQLEEFYAEVRHLLGTSTMAKVPMNSTSGEALFKSGVEKLERWVEHFNTLLNVDNFVDLDHVR</sequence>